<proteinExistence type="inferred from homology"/>
<dbReference type="Gene3D" id="3.40.50.1820">
    <property type="entry name" value="alpha/beta hydrolase"/>
    <property type="match status" value="1"/>
</dbReference>
<keyword evidence="2 4" id="KW-0378">Hydrolase</keyword>
<dbReference type="AlphaFoldDB" id="A0A9X1TYS5"/>
<dbReference type="Pfam" id="PF00561">
    <property type="entry name" value="Abhydrolase_1"/>
    <property type="match status" value="1"/>
</dbReference>
<dbReference type="PANTHER" id="PTHR43248">
    <property type="entry name" value="2-SUCCINYL-6-HYDROXY-2,4-CYCLOHEXADIENE-1-CARBOXYLATE SYNTHASE"/>
    <property type="match status" value="1"/>
</dbReference>
<dbReference type="SUPFAM" id="SSF53474">
    <property type="entry name" value="alpha/beta-Hydrolases"/>
    <property type="match status" value="1"/>
</dbReference>
<dbReference type="GO" id="GO:0006508">
    <property type="term" value="P:proteolysis"/>
    <property type="evidence" value="ECO:0007669"/>
    <property type="project" value="InterPro"/>
</dbReference>
<sequence>MTTSLLFGHPVHCHRLEVPEDYAHPERGSIQLFAREIAPAEASPDTPTLLFLQGGPGFPSPRPAALSGWLGELLLRYRVVLLDQRGTGHSSRIDAHGPIPTAEELACYRADSIVRDAEALREYLGVRRWTLFGQSFGGFCITHYLSAFPESVERAYLTGGLPGIRQSAEEIYRHTYAALARRHQEFYRRYPWCEDRIREICLHLENEEETLPTGERLSARRFRTIGIELGRGAGMENLAYLLEDPFHQRGGGRRLRGDVLAEVGRRVSFVEAPLYAVLHESIYGGTVPGPTAWAAARVAEEIPGYSPSADPRATEEPFYLYGEHIFPWLFEEDPALSPFAGVAEELAQRTDWPCLYDEEALAEGPATCAAAIYVDDVFVPRELSLETASCFRDLRPWITNEFHHNGIHVDGARILRRLISLAEDF</sequence>
<evidence type="ECO:0000313" key="4">
    <source>
        <dbReference type="EMBL" id="MCF4006156.1"/>
    </source>
</evidence>
<dbReference type="EMBL" id="JAKGSI010000001">
    <property type="protein sequence ID" value="MCF4006156.1"/>
    <property type="molecule type" value="Genomic_DNA"/>
</dbReference>
<evidence type="ECO:0000259" key="3">
    <source>
        <dbReference type="Pfam" id="PF00561"/>
    </source>
</evidence>
<evidence type="ECO:0000256" key="1">
    <source>
        <dbReference type="ARBA" id="ARBA00010088"/>
    </source>
</evidence>
<dbReference type="PRINTS" id="PR00793">
    <property type="entry name" value="PROAMNOPTASE"/>
</dbReference>
<dbReference type="RefSeq" id="WP_236117931.1">
    <property type="nucleotide sequence ID" value="NZ_JAKGSI010000001.1"/>
</dbReference>
<dbReference type="GO" id="GO:0004177">
    <property type="term" value="F:aminopeptidase activity"/>
    <property type="evidence" value="ECO:0007669"/>
    <property type="project" value="UniProtKB-EC"/>
</dbReference>
<keyword evidence="5" id="KW-1185">Reference proteome</keyword>
<evidence type="ECO:0000256" key="2">
    <source>
        <dbReference type="ARBA" id="ARBA00022801"/>
    </source>
</evidence>
<dbReference type="InterPro" id="IPR051601">
    <property type="entry name" value="Serine_prot/Carboxylest_S33"/>
</dbReference>
<dbReference type="InterPro" id="IPR000073">
    <property type="entry name" value="AB_hydrolase_1"/>
</dbReference>
<comment type="caution">
    <text evidence="4">The sequence shown here is derived from an EMBL/GenBank/DDBJ whole genome shotgun (WGS) entry which is preliminary data.</text>
</comment>
<dbReference type="InterPro" id="IPR002410">
    <property type="entry name" value="Peptidase_S33"/>
</dbReference>
<dbReference type="InterPro" id="IPR029058">
    <property type="entry name" value="AB_hydrolase_fold"/>
</dbReference>
<feature type="domain" description="AB hydrolase-1" evidence="3">
    <location>
        <begin position="47"/>
        <end position="180"/>
    </location>
</feature>
<evidence type="ECO:0000313" key="5">
    <source>
        <dbReference type="Proteomes" id="UP001139336"/>
    </source>
</evidence>
<protein>
    <submittedName>
        <fullName evidence="4">Alpha/beta hydrolase</fullName>
    </submittedName>
</protein>
<dbReference type="Proteomes" id="UP001139336">
    <property type="component" value="Unassembled WGS sequence"/>
</dbReference>
<dbReference type="PANTHER" id="PTHR43248:SF2">
    <property type="entry name" value="PROLYL AMINOPEPTIDASE"/>
    <property type="match status" value="1"/>
</dbReference>
<gene>
    <name evidence="4" type="ORF">L1O03_03050</name>
</gene>
<reference evidence="4" key="1">
    <citation type="submission" date="2022-01" db="EMBL/GenBank/DDBJ databases">
        <title>Corynebacterium sp. nov isolated from isolated from the feces of the greater white-fronted geese (Anser albifrons) at Poyang Lake, PR China.</title>
        <authorList>
            <person name="Liu Q."/>
        </authorList>
    </citation>
    <scope>NUCLEOTIDE SEQUENCE</scope>
    <source>
        <strain evidence="4">JCM 32435</strain>
    </source>
</reference>
<organism evidence="4 5">
    <name type="scientific">Corynebacterium uropygiale</name>
    <dbReference type="NCBI Taxonomy" id="1775911"/>
    <lineage>
        <taxon>Bacteria</taxon>
        <taxon>Bacillati</taxon>
        <taxon>Actinomycetota</taxon>
        <taxon>Actinomycetes</taxon>
        <taxon>Mycobacteriales</taxon>
        <taxon>Corynebacteriaceae</taxon>
        <taxon>Corynebacterium</taxon>
    </lineage>
</organism>
<name>A0A9X1TYS5_9CORY</name>
<comment type="similarity">
    <text evidence="1">Belongs to the peptidase S33 family.</text>
</comment>
<accession>A0A9X1TYS5</accession>